<feature type="binding site" evidence="17 19">
    <location>
        <position position="815"/>
    </location>
    <ligand>
        <name>ATP</name>
        <dbReference type="ChEBI" id="CHEBI:30616"/>
    </ligand>
</feature>
<evidence type="ECO:0000256" key="7">
    <source>
        <dbReference type="ARBA" id="ARBA00022741"/>
    </source>
</evidence>
<dbReference type="PIRSF" id="PIRSF000615">
    <property type="entry name" value="TyrPK_CSF1-R"/>
    <property type="match status" value="1"/>
</dbReference>
<feature type="domain" description="Ig-like" evidence="24">
    <location>
        <begin position="143"/>
        <end position="221"/>
    </location>
</feature>
<evidence type="ECO:0000256" key="1">
    <source>
        <dbReference type="ARBA" id="ARBA00004167"/>
    </source>
</evidence>
<dbReference type="Proteomes" id="UP001159428">
    <property type="component" value="Unassembled WGS sequence"/>
</dbReference>
<dbReference type="InterPro" id="IPR036179">
    <property type="entry name" value="Ig-like_dom_sf"/>
</dbReference>
<dbReference type="EC" id="2.7.10.1" evidence="20"/>
<keyword evidence="5 22" id="KW-0732">Signal</keyword>
<dbReference type="GO" id="GO:0004714">
    <property type="term" value="F:transmembrane receptor protein tyrosine kinase activity"/>
    <property type="evidence" value="ECO:0007669"/>
    <property type="project" value="UniProtKB-EC"/>
</dbReference>
<evidence type="ECO:0000256" key="2">
    <source>
        <dbReference type="ARBA" id="ARBA00004236"/>
    </source>
</evidence>
<dbReference type="InterPro" id="IPR017441">
    <property type="entry name" value="Protein_kinase_ATP_BS"/>
</dbReference>
<dbReference type="GO" id="GO:0030424">
    <property type="term" value="C:axon"/>
    <property type="evidence" value="ECO:0007669"/>
    <property type="project" value="TreeGrafter"/>
</dbReference>
<dbReference type="PROSITE" id="PS00107">
    <property type="entry name" value="PROTEIN_KINASE_ATP"/>
    <property type="match status" value="1"/>
</dbReference>
<dbReference type="SMART" id="SM00408">
    <property type="entry name" value="IGc2"/>
    <property type="match status" value="7"/>
</dbReference>
<dbReference type="InterPro" id="IPR013783">
    <property type="entry name" value="Ig-like_fold"/>
</dbReference>
<dbReference type="EMBL" id="CALNXJ010000007">
    <property type="protein sequence ID" value="CAH3043912.1"/>
    <property type="molecule type" value="Genomic_DNA"/>
</dbReference>
<feature type="domain" description="Ig-like" evidence="24">
    <location>
        <begin position="31"/>
        <end position="127"/>
    </location>
</feature>
<dbReference type="InterPro" id="IPR003599">
    <property type="entry name" value="Ig_sub"/>
</dbReference>
<feature type="active site" description="Proton acceptor" evidence="16">
    <location>
        <position position="911"/>
    </location>
</feature>
<evidence type="ECO:0000256" key="17">
    <source>
        <dbReference type="PIRSR" id="PIRSR000615-2"/>
    </source>
</evidence>
<dbReference type="GO" id="GO:0043025">
    <property type="term" value="C:neuronal cell body"/>
    <property type="evidence" value="ECO:0007669"/>
    <property type="project" value="TreeGrafter"/>
</dbReference>
<dbReference type="InterPro" id="IPR003598">
    <property type="entry name" value="Ig_sub2"/>
</dbReference>
<evidence type="ECO:0000256" key="11">
    <source>
        <dbReference type="ARBA" id="ARBA00023157"/>
    </source>
</evidence>
<evidence type="ECO:0000259" key="24">
    <source>
        <dbReference type="PROSITE" id="PS50835"/>
    </source>
</evidence>
<evidence type="ECO:0000256" key="12">
    <source>
        <dbReference type="ARBA" id="ARBA00023170"/>
    </source>
</evidence>
<evidence type="ECO:0000313" key="26">
    <source>
        <dbReference type="Proteomes" id="UP001159428"/>
    </source>
</evidence>
<keyword evidence="4 20" id="KW-0812">Transmembrane</keyword>
<dbReference type="GO" id="GO:0005524">
    <property type="term" value="F:ATP binding"/>
    <property type="evidence" value="ECO:0007669"/>
    <property type="project" value="UniProtKB-UniRule"/>
</dbReference>
<dbReference type="InterPro" id="IPR001245">
    <property type="entry name" value="Ser-Thr/Tyr_kinase_cat_dom"/>
</dbReference>
<dbReference type="PROSITE" id="PS50835">
    <property type="entry name" value="IG_LIKE"/>
    <property type="match status" value="7"/>
</dbReference>
<evidence type="ECO:0000256" key="8">
    <source>
        <dbReference type="ARBA" id="ARBA00022840"/>
    </source>
</evidence>
<keyword evidence="7 17" id="KW-0547">Nucleotide-binding</keyword>
<accession>A0AAU9VZX7</accession>
<dbReference type="Pfam" id="PF07679">
    <property type="entry name" value="I-set"/>
    <property type="match status" value="5"/>
</dbReference>
<evidence type="ECO:0000256" key="4">
    <source>
        <dbReference type="ARBA" id="ARBA00022692"/>
    </source>
</evidence>
<keyword evidence="14" id="KW-0393">Immunoglobulin domain</keyword>
<dbReference type="Gene3D" id="3.30.200.20">
    <property type="entry name" value="Phosphorylase Kinase, domain 1"/>
    <property type="match status" value="1"/>
</dbReference>
<dbReference type="PRINTS" id="PR00109">
    <property type="entry name" value="TYRKINASE"/>
</dbReference>
<dbReference type="GO" id="GO:0050808">
    <property type="term" value="P:synapse organization"/>
    <property type="evidence" value="ECO:0007669"/>
    <property type="project" value="TreeGrafter"/>
</dbReference>
<evidence type="ECO:0000256" key="13">
    <source>
        <dbReference type="ARBA" id="ARBA00023180"/>
    </source>
</evidence>
<gene>
    <name evidence="25" type="ORF">PMEA_00031784</name>
</gene>
<evidence type="ECO:0000256" key="18">
    <source>
        <dbReference type="PIRSR" id="PIRSR000615-3"/>
    </source>
</evidence>
<feature type="domain" description="Ig-like" evidence="24">
    <location>
        <begin position="337"/>
        <end position="408"/>
    </location>
</feature>
<evidence type="ECO:0000256" key="21">
    <source>
        <dbReference type="SAM" id="Phobius"/>
    </source>
</evidence>
<dbReference type="PROSITE" id="PS50011">
    <property type="entry name" value="PROTEIN_KINASE_DOM"/>
    <property type="match status" value="1"/>
</dbReference>
<comment type="subcellular location">
    <subcellularLocation>
        <location evidence="2">Cell membrane</location>
    </subcellularLocation>
    <subcellularLocation>
        <location evidence="1">Membrane</location>
        <topology evidence="1">Single-pass membrane protein</topology>
    </subcellularLocation>
</comment>
<keyword evidence="11" id="KW-1015">Disulfide bond</keyword>
<name>A0AAU9VZX7_9CNID</name>
<comment type="similarity">
    <text evidence="20">Belongs to the protein kinase superfamily. Tyr protein kinase family. Insulin receptor subfamily.</text>
</comment>
<evidence type="ECO:0000256" key="20">
    <source>
        <dbReference type="RuleBase" id="RU000312"/>
    </source>
</evidence>
<evidence type="ECO:0000256" key="3">
    <source>
        <dbReference type="ARBA" id="ARBA00022475"/>
    </source>
</evidence>
<feature type="binding site" evidence="17">
    <location>
        <position position="915"/>
    </location>
    <ligand>
        <name>ATP</name>
        <dbReference type="ChEBI" id="CHEBI:30616"/>
    </ligand>
</feature>
<keyword evidence="13" id="KW-0325">Glycoprotein</keyword>
<dbReference type="GO" id="GO:0005886">
    <property type="term" value="C:plasma membrane"/>
    <property type="evidence" value="ECO:0007669"/>
    <property type="project" value="UniProtKB-SubCell"/>
</dbReference>
<feature type="domain" description="Ig-like" evidence="24">
    <location>
        <begin position="413"/>
        <end position="499"/>
    </location>
</feature>
<evidence type="ECO:0000256" key="6">
    <source>
        <dbReference type="ARBA" id="ARBA00022737"/>
    </source>
</evidence>
<feature type="signal peptide" evidence="22">
    <location>
        <begin position="1"/>
        <end position="35"/>
    </location>
</feature>
<feature type="binding site" evidence="18">
    <location>
        <position position="916"/>
    </location>
    <ligand>
        <name>Mg(2+)</name>
        <dbReference type="ChEBI" id="CHEBI:18420"/>
    </ligand>
</feature>
<keyword evidence="6" id="KW-0677">Repeat</keyword>
<dbReference type="InterPro" id="IPR050958">
    <property type="entry name" value="Cell_Adh-Cytoskel_Orgn"/>
</dbReference>
<protein>
    <recommendedName>
        <fullName evidence="20">Tyrosine-protein kinase receptor</fullName>
        <ecNumber evidence="20">2.7.10.1</ecNumber>
    </recommendedName>
</protein>
<dbReference type="AlphaFoldDB" id="A0AAU9VZX7"/>
<feature type="domain" description="Ig-like" evidence="24">
    <location>
        <begin position="230"/>
        <end position="318"/>
    </location>
</feature>
<dbReference type="SMART" id="SM00409">
    <property type="entry name" value="IG"/>
    <property type="match status" value="7"/>
</dbReference>
<keyword evidence="3" id="KW-1003">Cell membrane</keyword>
<dbReference type="FunFam" id="1.10.510.10:FF:000200">
    <property type="entry name" value="inactive tyrosine-protein kinase 7"/>
    <property type="match status" value="1"/>
</dbReference>
<keyword evidence="18" id="KW-0479">Metal-binding</keyword>
<dbReference type="GO" id="GO:0046872">
    <property type="term" value="F:metal ion binding"/>
    <property type="evidence" value="ECO:0007669"/>
    <property type="project" value="UniProtKB-KW"/>
</dbReference>
<keyword evidence="10 21" id="KW-0472">Membrane</keyword>
<evidence type="ECO:0000256" key="9">
    <source>
        <dbReference type="ARBA" id="ARBA00022989"/>
    </source>
</evidence>
<dbReference type="SUPFAM" id="SSF56112">
    <property type="entry name" value="Protein kinase-like (PK-like)"/>
    <property type="match status" value="1"/>
</dbReference>
<dbReference type="PANTHER" id="PTHR45080">
    <property type="entry name" value="CONTACTIN 5"/>
    <property type="match status" value="1"/>
</dbReference>
<dbReference type="PANTHER" id="PTHR45080:SF8">
    <property type="entry name" value="IG-LIKE DOMAIN-CONTAINING PROTEIN"/>
    <property type="match status" value="1"/>
</dbReference>
<comment type="catalytic activity">
    <reaction evidence="15 20">
        <text>L-tyrosyl-[protein] + ATP = O-phospho-L-tyrosyl-[protein] + ADP + H(+)</text>
        <dbReference type="Rhea" id="RHEA:10596"/>
        <dbReference type="Rhea" id="RHEA-COMP:10136"/>
        <dbReference type="Rhea" id="RHEA-COMP:20101"/>
        <dbReference type="ChEBI" id="CHEBI:15378"/>
        <dbReference type="ChEBI" id="CHEBI:30616"/>
        <dbReference type="ChEBI" id="CHEBI:46858"/>
        <dbReference type="ChEBI" id="CHEBI:61978"/>
        <dbReference type="ChEBI" id="CHEBI:456216"/>
        <dbReference type="EC" id="2.7.10.1"/>
    </reaction>
</comment>
<reference evidence="25 26" key="1">
    <citation type="submission" date="2022-05" db="EMBL/GenBank/DDBJ databases">
        <authorList>
            <consortium name="Genoscope - CEA"/>
            <person name="William W."/>
        </authorList>
    </citation>
    <scope>NUCLEOTIDE SEQUENCE [LARGE SCALE GENOMIC DNA]</scope>
</reference>
<feature type="binding site" evidence="17">
    <location>
        <begin position="861"/>
        <end position="867"/>
    </location>
    <ligand>
        <name>ATP</name>
        <dbReference type="ChEBI" id="CHEBI:30616"/>
    </ligand>
</feature>
<dbReference type="Pfam" id="PF13927">
    <property type="entry name" value="Ig_3"/>
    <property type="match status" value="2"/>
</dbReference>
<proteinExistence type="inferred from homology"/>
<evidence type="ECO:0000313" key="25">
    <source>
        <dbReference type="EMBL" id="CAH3043912.1"/>
    </source>
</evidence>
<dbReference type="CDD" id="cd00096">
    <property type="entry name" value="Ig"/>
    <property type="match status" value="1"/>
</dbReference>
<keyword evidence="26" id="KW-1185">Reference proteome</keyword>
<evidence type="ECO:0000256" key="19">
    <source>
        <dbReference type="PROSITE-ProRule" id="PRU10141"/>
    </source>
</evidence>
<dbReference type="GO" id="GO:0008046">
    <property type="term" value="F:axon guidance receptor activity"/>
    <property type="evidence" value="ECO:0007669"/>
    <property type="project" value="TreeGrafter"/>
</dbReference>
<evidence type="ECO:0000256" key="15">
    <source>
        <dbReference type="ARBA" id="ARBA00051243"/>
    </source>
</evidence>
<dbReference type="PROSITE" id="PS00109">
    <property type="entry name" value="PROTEIN_KINASE_TYR"/>
    <property type="match status" value="1"/>
</dbReference>
<evidence type="ECO:0000259" key="23">
    <source>
        <dbReference type="PROSITE" id="PS50011"/>
    </source>
</evidence>
<dbReference type="InterPro" id="IPR008266">
    <property type="entry name" value="Tyr_kinase_AS"/>
</dbReference>
<evidence type="ECO:0000256" key="10">
    <source>
        <dbReference type="ARBA" id="ARBA00023136"/>
    </source>
</evidence>
<evidence type="ECO:0000256" key="5">
    <source>
        <dbReference type="ARBA" id="ARBA00022729"/>
    </source>
</evidence>
<organism evidence="25 26">
    <name type="scientific">Pocillopora meandrina</name>
    <dbReference type="NCBI Taxonomy" id="46732"/>
    <lineage>
        <taxon>Eukaryota</taxon>
        <taxon>Metazoa</taxon>
        <taxon>Cnidaria</taxon>
        <taxon>Anthozoa</taxon>
        <taxon>Hexacorallia</taxon>
        <taxon>Scleractinia</taxon>
        <taxon>Astrocoeniina</taxon>
        <taxon>Pocilloporidae</taxon>
        <taxon>Pocillopora</taxon>
    </lineage>
</organism>
<evidence type="ECO:0000256" key="22">
    <source>
        <dbReference type="SAM" id="SignalP"/>
    </source>
</evidence>
<evidence type="ECO:0000256" key="16">
    <source>
        <dbReference type="PIRSR" id="PIRSR000615-1"/>
    </source>
</evidence>
<dbReference type="InterPro" id="IPR011009">
    <property type="entry name" value="Kinase-like_dom_sf"/>
</dbReference>
<dbReference type="Pfam" id="PF07714">
    <property type="entry name" value="PK_Tyr_Ser-Thr"/>
    <property type="match status" value="1"/>
</dbReference>
<feature type="domain" description="Ig-like" evidence="24">
    <location>
        <begin position="524"/>
        <end position="589"/>
    </location>
</feature>
<keyword evidence="18" id="KW-0460">Magnesium</keyword>
<keyword evidence="20" id="KW-0597">Phosphoprotein</keyword>
<dbReference type="Gene3D" id="1.10.510.10">
    <property type="entry name" value="Transferase(Phosphotransferase) domain 1"/>
    <property type="match status" value="1"/>
</dbReference>
<dbReference type="InterPro" id="IPR013098">
    <property type="entry name" value="Ig_I-set"/>
</dbReference>
<dbReference type="InterPro" id="IPR002011">
    <property type="entry name" value="Tyr_kinase_rcpt_2_CS"/>
</dbReference>
<keyword evidence="8 17" id="KW-0067">ATP-binding</keyword>
<feature type="transmembrane region" description="Helical" evidence="21">
    <location>
        <begin position="701"/>
        <end position="722"/>
    </location>
</feature>
<dbReference type="InterPro" id="IPR007110">
    <property type="entry name" value="Ig-like_dom"/>
</dbReference>
<keyword evidence="12 20" id="KW-0675">Receptor</keyword>
<feature type="domain" description="Protein kinase" evidence="23">
    <location>
        <begin position="781"/>
        <end position="1050"/>
    </location>
</feature>
<evidence type="ECO:0000256" key="14">
    <source>
        <dbReference type="ARBA" id="ARBA00023319"/>
    </source>
</evidence>
<dbReference type="GO" id="GO:0007156">
    <property type="term" value="P:homophilic cell adhesion via plasma membrane adhesion molecules"/>
    <property type="evidence" value="ECO:0007669"/>
    <property type="project" value="TreeGrafter"/>
</dbReference>
<dbReference type="PROSITE" id="PS00239">
    <property type="entry name" value="RECEPTOR_TYR_KIN_II"/>
    <property type="match status" value="1"/>
</dbReference>
<dbReference type="Gene3D" id="2.60.40.10">
    <property type="entry name" value="Immunoglobulins"/>
    <property type="match status" value="7"/>
</dbReference>
<feature type="domain" description="Ig-like" evidence="24">
    <location>
        <begin position="594"/>
        <end position="679"/>
    </location>
</feature>
<feature type="chain" id="PRO_5043818524" description="Tyrosine-protein kinase receptor" evidence="22">
    <location>
        <begin position="36"/>
        <end position="1050"/>
    </location>
</feature>
<dbReference type="FunFam" id="2.60.40.10:FF:000273">
    <property type="entry name" value="contactin-3 isoform X1"/>
    <property type="match status" value="1"/>
</dbReference>
<sequence length="1050" mass="118190">MDPPFDCNRHVPPLRSFWVWFCFVLLGSHLPLSLSVNLQWQTQPLSQTVEEGNTTTFSCSAQYIKKIQEYDWEFNNQSLPGDSRFVKKDDGKMLEISNVKFEDRGNYRCVAKRRGKTLGTSQNAALNVKGICSAIQLSIKPTGKIFLTKTDLQLRCKCYIYPLGTYIWTKDGNEVATDARVTISRNKLFINNATVGDSGEYSCLASTQDGSDIRRATSPLSVTVVDGQHPQFQIPPPKERTVLPGSEAVLPCKAIGSPTPEIKWYAGRSRSPLQSSSKYRIHDNGTLVITNVDKQDEEKYKCTATNLVGQMTTESVLRLAYLNDVTLDSTKVYVLFNDPLEITCDPPEARPAASVTWLKATGETPPKRFDIKGCCTLRNNRTKLNDAGIYTCTAKNMAGNKSETVEITVVEQPKIASKPKDLSIKEDEKAILDCNAKTRPTPNISWYKDGKSLKVDKKRIFKYLNGTLVINKVIPEDSGKYQCSADVASWSDSAEATVDVYAKVKLRGIHTNQVNANLHKPQKIRCDFDGHQPITVTWKKEGGVNIDPKRVRQEESMLIFEQIEKADEGHYWCKGENSFSSAESYVNISVYVYPTFVLRPKNTTAYVDDHLWLHCNASGDPKPKISWSKEAQGGDKLDRERFILFPNGTLHIKKVQFADEGRYYCIAANHAEMKQSKFSLKVQAHPVAKVNKSTASMARTIGIAVGCAAAYIVLVVGLMIYCKGRRARQNRKEEVLPPECENLNVNGDVEHKDGEGNDMTMNPIYRSHPGYDKMEFPRHDLEAIRSLGNGAYGRAFLARASGIRDGEKETMVVVKALVSNDDQVREDFNKEMEALCGLQHDNVVTLLGVCKDEEPFYMIFESLEKGDLKQYLLSCYDNGRSTLNSNQKLAICGQLATGMNYLSSQHFVHKDLAARNCMVGRDVQIKIGFLSFSYDLYNKEYYRFNNVQIPLRWMPPEAIFDDDFSEKSDVWSFGVLVWEIYTLGQLPYHDRSNEEVLKCVKDDLRLPKPDNCPDTVLEVLEKCWEGNPLARPSFAELMDDVAGISVDSHV</sequence>
<keyword evidence="9 21" id="KW-1133">Transmembrane helix</keyword>
<dbReference type="FunFam" id="2.60.40.10:FF:000032">
    <property type="entry name" value="palladin isoform X1"/>
    <property type="match status" value="1"/>
</dbReference>
<dbReference type="InterPro" id="IPR000719">
    <property type="entry name" value="Prot_kinase_dom"/>
</dbReference>
<comment type="caution">
    <text evidence="25">The sequence shown here is derived from an EMBL/GenBank/DDBJ whole genome shotgun (WGS) entry which is preliminary data.</text>
</comment>
<dbReference type="SUPFAM" id="SSF48726">
    <property type="entry name" value="Immunoglobulin"/>
    <property type="match status" value="7"/>
</dbReference>
<dbReference type="GO" id="GO:0007169">
    <property type="term" value="P:cell surface receptor protein tyrosine kinase signaling pathway"/>
    <property type="evidence" value="ECO:0007669"/>
    <property type="project" value="InterPro"/>
</dbReference>